<organism evidence="1">
    <name type="scientific">marine sediment metagenome</name>
    <dbReference type="NCBI Taxonomy" id="412755"/>
    <lineage>
        <taxon>unclassified sequences</taxon>
        <taxon>metagenomes</taxon>
        <taxon>ecological metagenomes</taxon>
    </lineage>
</organism>
<evidence type="ECO:0000313" key="1">
    <source>
        <dbReference type="EMBL" id="GAI23773.1"/>
    </source>
</evidence>
<gene>
    <name evidence="1" type="ORF">S06H3_31720</name>
</gene>
<sequence length="42" mass="4413">DKPTSLKGEVHIFVGDKGDYYEIGDDLPKYVASGGGIVVASD</sequence>
<proteinExistence type="predicted"/>
<feature type="non-terminal residue" evidence="1">
    <location>
        <position position="1"/>
    </location>
</feature>
<reference evidence="1" key="1">
    <citation type="journal article" date="2014" name="Front. Microbiol.">
        <title>High frequency of phylogenetically diverse reductive dehalogenase-homologous genes in deep subseafloor sedimentary metagenomes.</title>
        <authorList>
            <person name="Kawai M."/>
            <person name="Futagami T."/>
            <person name="Toyoda A."/>
            <person name="Takaki Y."/>
            <person name="Nishi S."/>
            <person name="Hori S."/>
            <person name="Arai W."/>
            <person name="Tsubouchi T."/>
            <person name="Morono Y."/>
            <person name="Uchiyama I."/>
            <person name="Ito T."/>
            <person name="Fujiyama A."/>
            <person name="Inagaki F."/>
            <person name="Takami H."/>
        </authorList>
    </citation>
    <scope>NUCLEOTIDE SEQUENCE</scope>
    <source>
        <strain evidence="1">Expedition CK06-06</strain>
    </source>
</reference>
<protein>
    <submittedName>
        <fullName evidence="1">Uncharacterized protein</fullName>
    </submittedName>
</protein>
<comment type="caution">
    <text evidence="1">The sequence shown here is derived from an EMBL/GenBank/DDBJ whole genome shotgun (WGS) entry which is preliminary data.</text>
</comment>
<accession>X1LXG5</accession>
<name>X1LXG5_9ZZZZ</name>
<dbReference type="EMBL" id="BARV01018798">
    <property type="protein sequence ID" value="GAI23773.1"/>
    <property type="molecule type" value="Genomic_DNA"/>
</dbReference>
<dbReference type="AlphaFoldDB" id="X1LXG5"/>